<dbReference type="AlphaFoldDB" id="A0A0F9KHD9"/>
<dbReference type="EMBL" id="LAZR01015081">
    <property type="protein sequence ID" value="KKM14730.1"/>
    <property type="molecule type" value="Genomic_DNA"/>
</dbReference>
<name>A0A0F9KHD9_9ZZZZ</name>
<reference evidence="1" key="1">
    <citation type="journal article" date="2015" name="Nature">
        <title>Complex archaea that bridge the gap between prokaryotes and eukaryotes.</title>
        <authorList>
            <person name="Spang A."/>
            <person name="Saw J.H."/>
            <person name="Jorgensen S.L."/>
            <person name="Zaremba-Niedzwiedzka K."/>
            <person name="Martijn J."/>
            <person name="Lind A.E."/>
            <person name="van Eijk R."/>
            <person name="Schleper C."/>
            <person name="Guy L."/>
            <person name="Ettema T.J."/>
        </authorList>
    </citation>
    <scope>NUCLEOTIDE SEQUENCE</scope>
</reference>
<organism evidence="1">
    <name type="scientific">marine sediment metagenome</name>
    <dbReference type="NCBI Taxonomy" id="412755"/>
    <lineage>
        <taxon>unclassified sequences</taxon>
        <taxon>metagenomes</taxon>
        <taxon>ecological metagenomes</taxon>
    </lineage>
</organism>
<evidence type="ECO:0000313" key="1">
    <source>
        <dbReference type="EMBL" id="KKM14730.1"/>
    </source>
</evidence>
<sequence length="59" mass="6948">MAKKSAKPKHSGIFYHGIEIPYGWELRMHLYYTGRGSLKDMRNWCPESELHKEEKPDAV</sequence>
<comment type="caution">
    <text evidence="1">The sequence shown here is derived from an EMBL/GenBank/DDBJ whole genome shotgun (WGS) entry which is preliminary data.</text>
</comment>
<accession>A0A0F9KHD9</accession>
<proteinExistence type="predicted"/>
<protein>
    <submittedName>
        <fullName evidence="1">Uncharacterized protein</fullName>
    </submittedName>
</protein>
<gene>
    <name evidence="1" type="ORF">LCGC14_1703250</name>
</gene>